<dbReference type="Pfam" id="PF20147">
    <property type="entry name" value="Crinkler"/>
    <property type="match status" value="1"/>
</dbReference>
<gene>
    <name evidence="11" type="ORF">PC110_g10416</name>
    <name evidence="6" type="ORF">PC113_g13583</name>
    <name evidence="7" type="ORF">PC115_g21458</name>
    <name evidence="8" type="ORF">PC117_g14069</name>
    <name evidence="9" type="ORF">PC118_g9955</name>
    <name evidence="10" type="ORF">PC129_g21189</name>
</gene>
<dbReference type="GO" id="GO:0005576">
    <property type="term" value="C:extracellular region"/>
    <property type="evidence" value="ECO:0007669"/>
    <property type="project" value="UniProtKB-SubCell"/>
</dbReference>
<feature type="signal peptide" evidence="4">
    <location>
        <begin position="1"/>
        <end position="21"/>
    </location>
</feature>
<dbReference type="Proteomes" id="UP000774804">
    <property type="component" value="Unassembled WGS sequence"/>
</dbReference>
<evidence type="ECO:0000256" key="3">
    <source>
        <dbReference type="ARBA" id="ARBA00022525"/>
    </source>
</evidence>
<evidence type="ECO:0000313" key="6">
    <source>
        <dbReference type="EMBL" id="KAG2854132.1"/>
    </source>
</evidence>
<comment type="subcellular location">
    <subcellularLocation>
        <location evidence="1">Host cell</location>
    </subcellularLocation>
    <subcellularLocation>
        <location evidence="2">Secreted</location>
    </subcellularLocation>
</comment>
<reference evidence="11 12" key="1">
    <citation type="submission" date="2018-01" db="EMBL/GenBank/DDBJ databases">
        <title>Draft genome of the strawberry crown rot pathogen Phytophthora cactorum.</title>
        <authorList>
            <person name="Armitage A.D."/>
            <person name="Lysoe E."/>
            <person name="Nellist C.F."/>
            <person name="Harrison R.J."/>
            <person name="Brurberg M.B."/>
        </authorList>
    </citation>
    <scope>NUCLEOTIDE SEQUENCE [LARGE SCALE GENOMIC DNA]</scope>
    <source>
        <strain evidence="11 12">10300</strain>
    </source>
</reference>
<evidence type="ECO:0000313" key="9">
    <source>
        <dbReference type="EMBL" id="KAG2982489.1"/>
    </source>
</evidence>
<accession>A0A329S8V8</accession>
<sequence>MKTVWCVVVNAGILFPYRVIAIDENETVDELKAKMRDSRKIYSCSIDEITLYLAKKASKWPESPDPDVIRFLRGELPESIKAFMTESNKMDPQRRMGEFEFLPGRYERIGVIVDYSEYI</sequence>
<evidence type="ECO:0000313" key="10">
    <source>
        <dbReference type="EMBL" id="KAG3207772.1"/>
    </source>
</evidence>
<dbReference type="Proteomes" id="UP000735874">
    <property type="component" value="Unassembled WGS sequence"/>
</dbReference>
<keyword evidence="4" id="KW-0732">Signal</keyword>
<evidence type="ECO:0000313" key="12">
    <source>
        <dbReference type="Proteomes" id="UP000251314"/>
    </source>
</evidence>
<evidence type="ECO:0000313" key="7">
    <source>
        <dbReference type="EMBL" id="KAG2883961.1"/>
    </source>
</evidence>
<dbReference type="EMBL" id="MJFZ01000244">
    <property type="protein sequence ID" value="RAW33237.1"/>
    <property type="molecule type" value="Genomic_DNA"/>
</dbReference>
<dbReference type="EMBL" id="RCML01000278">
    <property type="protein sequence ID" value="KAG2982489.1"/>
    <property type="molecule type" value="Genomic_DNA"/>
</dbReference>
<dbReference type="VEuPathDB" id="FungiDB:PC110_g10416"/>
<evidence type="ECO:0000259" key="5">
    <source>
        <dbReference type="Pfam" id="PF20147"/>
    </source>
</evidence>
<feature type="chain" id="PRO_5040067875" description="Crinkler effector protein N-terminal domain-containing protein" evidence="4">
    <location>
        <begin position="22"/>
        <end position="119"/>
    </location>
</feature>
<evidence type="ECO:0000313" key="11">
    <source>
        <dbReference type="EMBL" id="RAW33237.1"/>
    </source>
</evidence>
<keyword evidence="12" id="KW-1185">Reference proteome</keyword>
<keyword evidence="3" id="KW-0964">Secreted</keyword>
<proteinExistence type="predicted"/>
<dbReference type="EMBL" id="RCMV01001642">
    <property type="protein sequence ID" value="KAG3207772.1"/>
    <property type="molecule type" value="Genomic_DNA"/>
</dbReference>
<dbReference type="Proteomes" id="UP000736787">
    <property type="component" value="Unassembled WGS sequence"/>
</dbReference>
<dbReference type="Proteomes" id="UP000760860">
    <property type="component" value="Unassembled WGS sequence"/>
</dbReference>
<evidence type="ECO:0000313" key="8">
    <source>
        <dbReference type="EMBL" id="KAG2929177.1"/>
    </source>
</evidence>
<dbReference type="OrthoDB" id="123032at2759"/>
<evidence type="ECO:0000256" key="1">
    <source>
        <dbReference type="ARBA" id="ARBA00004340"/>
    </source>
</evidence>
<comment type="caution">
    <text evidence="11">The sequence shown here is derived from an EMBL/GenBank/DDBJ whole genome shotgun (WGS) entry which is preliminary data.</text>
</comment>
<dbReference type="InterPro" id="IPR045379">
    <property type="entry name" value="Crinkler_N"/>
</dbReference>
<feature type="domain" description="Crinkler effector protein N-terminal" evidence="5">
    <location>
        <begin position="3"/>
        <end position="113"/>
    </location>
</feature>
<reference evidence="6" key="2">
    <citation type="submission" date="2018-10" db="EMBL/GenBank/DDBJ databases">
        <title>Effector identification in a new, highly contiguous assembly of the strawberry crown rot pathogen Phytophthora cactorum.</title>
        <authorList>
            <person name="Armitage A.D."/>
            <person name="Nellist C.F."/>
            <person name="Bates H."/>
            <person name="Vickerstaff R.J."/>
            <person name="Harrison R.J."/>
        </authorList>
    </citation>
    <scope>NUCLEOTIDE SEQUENCE</scope>
    <source>
        <strain evidence="6">15-7</strain>
        <strain evidence="7">4032</strain>
        <strain evidence="8">4040</strain>
        <strain evidence="9">P415</strain>
        <strain evidence="10">P421</strain>
    </source>
</reference>
<dbReference type="Proteomes" id="UP000697107">
    <property type="component" value="Unassembled WGS sequence"/>
</dbReference>
<dbReference type="EMBL" id="RCMI01001528">
    <property type="protein sequence ID" value="KAG2883961.1"/>
    <property type="molecule type" value="Genomic_DNA"/>
</dbReference>
<dbReference type="Proteomes" id="UP000251314">
    <property type="component" value="Unassembled WGS sequence"/>
</dbReference>
<name>A0A329S8V8_9STRA</name>
<dbReference type="GO" id="GO:0043657">
    <property type="term" value="C:host cell"/>
    <property type="evidence" value="ECO:0007669"/>
    <property type="project" value="UniProtKB-SubCell"/>
</dbReference>
<dbReference type="EMBL" id="RCMG01000445">
    <property type="protein sequence ID" value="KAG2854132.1"/>
    <property type="molecule type" value="Genomic_DNA"/>
</dbReference>
<organism evidence="11 12">
    <name type="scientific">Phytophthora cactorum</name>
    <dbReference type="NCBI Taxonomy" id="29920"/>
    <lineage>
        <taxon>Eukaryota</taxon>
        <taxon>Sar</taxon>
        <taxon>Stramenopiles</taxon>
        <taxon>Oomycota</taxon>
        <taxon>Peronosporomycetes</taxon>
        <taxon>Peronosporales</taxon>
        <taxon>Peronosporaceae</taxon>
        <taxon>Phytophthora</taxon>
    </lineage>
</organism>
<evidence type="ECO:0000256" key="2">
    <source>
        <dbReference type="ARBA" id="ARBA00004613"/>
    </source>
</evidence>
<evidence type="ECO:0000256" key="4">
    <source>
        <dbReference type="SAM" id="SignalP"/>
    </source>
</evidence>
<dbReference type="EMBL" id="RCMK01000429">
    <property type="protein sequence ID" value="KAG2929177.1"/>
    <property type="molecule type" value="Genomic_DNA"/>
</dbReference>
<dbReference type="AlphaFoldDB" id="A0A329S8V8"/>
<protein>
    <recommendedName>
        <fullName evidence="5">Crinkler effector protein N-terminal domain-containing protein</fullName>
    </recommendedName>
</protein>